<dbReference type="PANTHER" id="PTHR31884">
    <property type="entry name" value="POLYGALACTURONASE"/>
    <property type="match status" value="1"/>
</dbReference>
<dbReference type="OrthoDB" id="6709892at2759"/>
<dbReference type="InterPro" id="IPR011050">
    <property type="entry name" value="Pectin_lyase_fold/virulence"/>
</dbReference>
<keyword evidence="6" id="KW-0961">Cell wall biogenesis/degradation</keyword>
<evidence type="ECO:0000256" key="8">
    <source>
        <dbReference type="SAM" id="SignalP"/>
    </source>
</evidence>
<keyword evidence="5 7" id="KW-0326">Glycosidase</keyword>
<keyword evidence="2 8" id="KW-0732">Signal</keyword>
<dbReference type="GO" id="GO:0045490">
    <property type="term" value="P:pectin catabolic process"/>
    <property type="evidence" value="ECO:0007669"/>
    <property type="project" value="TreeGrafter"/>
</dbReference>
<dbReference type="SUPFAM" id="SSF51126">
    <property type="entry name" value="Pectin lyase-like"/>
    <property type="match status" value="1"/>
</dbReference>
<evidence type="ECO:0000313" key="10">
    <source>
        <dbReference type="Proteomes" id="UP001153636"/>
    </source>
</evidence>
<proteinExistence type="inferred from homology"/>
<evidence type="ECO:0000256" key="5">
    <source>
        <dbReference type="ARBA" id="ARBA00023295"/>
    </source>
</evidence>
<reference evidence="9" key="1">
    <citation type="submission" date="2022-01" db="EMBL/GenBank/DDBJ databases">
        <authorList>
            <person name="King R."/>
        </authorList>
    </citation>
    <scope>NUCLEOTIDE SEQUENCE</scope>
</reference>
<dbReference type="InterPro" id="IPR050434">
    <property type="entry name" value="Glycosyl_hydrlase_28"/>
</dbReference>
<protein>
    <submittedName>
        <fullName evidence="9">Uncharacterized protein</fullName>
    </submittedName>
</protein>
<dbReference type="PANTHER" id="PTHR31884:SF1">
    <property type="entry name" value="POLYGALACTURONASE"/>
    <property type="match status" value="1"/>
</dbReference>
<evidence type="ECO:0000256" key="7">
    <source>
        <dbReference type="RuleBase" id="RU361169"/>
    </source>
</evidence>
<evidence type="ECO:0000313" key="9">
    <source>
        <dbReference type="EMBL" id="CAH1099204.1"/>
    </source>
</evidence>
<comment type="similarity">
    <text evidence="1 7">Belongs to the glycosyl hydrolase 28 family.</text>
</comment>
<dbReference type="Proteomes" id="UP001153636">
    <property type="component" value="Chromosome 1"/>
</dbReference>
<keyword evidence="10" id="KW-1185">Reference proteome</keyword>
<feature type="chain" id="PRO_5040409056" evidence="8">
    <location>
        <begin position="19"/>
        <end position="118"/>
    </location>
</feature>
<keyword evidence="4 7" id="KW-0378">Hydrolase</keyword>
<organism evidence="9 10">
    <name type="scientific">Psylliodes chrysocephalus</name>
    <dbReference type="NCBI Taxonomy" id="3402493"/>
    <lineage>
        <taxon>Eukaryota</taxon>
        <taxon>Metazoa</taxon>
        <taxon>Ecdysozoa</taxon>
        <taxon>Arthropoda</taxon>
        <taxon>Hexapoda</taxon>
        <taxon>Insecta</taxon>
        <taxon>Pterygota</taxon>
        <taxon>Neoptera</taxon>
        <taxon>Endopterygota</taxon>
        <taxon>Coleoptera</taxon>
        <taxon>Polyphaga</taxon>
        <taxon>Cucujiformia</taxon>
        <taxon>Chrysomeloidea</taxon>
        <taxon>Chrysomelidae</taxon>
        <taxon>Galerucinae</taxon>
        <taxon>Alticini</taxon>
        <taxon>Psylliodes</taxon>
    </lineage>
</organism>
<name>A0A9P0CHC8_9CUCU</name>
<dbReference type="GO" id="GO:0005576">
    <property type="term" value="C:extracellular region"/>
    <property type="evidence" value="ECO:0007669"/>
    <property type="project" value="TreeGrafter"/>
</dbReference>
<dbReference type="Pfam" id="PF00295">
    <property type="entry name" value="Glyco_hydro_28"/>
    <property type="match status" value="1"/>
</dbReference>
<dbReference type="EMBL" id="OV651813">
    <property type="protein sequence ID" value="CAH1099204.1"/>
    <property type="molecule type" value="Genomic_DNA"/>
</dbReference>
<keyword evidence="3" id="KW-0677">Repeat</keyword>
<feature type="signal peptide" evidence="8">
    <location>
        <begin position="1"/>
        <end position="18"/>
    </location>
</feature>
<evidence type="ECO:0000256" key="1">
    <source>
        <dbReference type="ARBA" id="ARBA00008834"/>
    </source>
</evidence>
<dbReference type="Gene3D" id="2.160.20.10">
    <property type="entry name" value="Single-stranded right-handed beta-helix, Pectin lyase-like"/>
    <property type="match status" value="1"/>
</dbReference>
<evidence type="ECO:0000256" key="2">
    <source>
        <dbReference type="ARBA" id="ARBA00022729"/>
    </source>
</evidence>
<gene>
    <name evidence="9" type="ORF">PSYICH_LOCUS191</name>
</gene>
<dbReference type="GO" id="GO:0004650">
    <property type="term" value="F:polygalacturonase activity"/>
    <property type="evidence" value="ECO:0007669"/>
    <property type="project" value="InterPro"/>
</dbReference>
<evidence type="ECO:0000256" key="6">
    <source>
        <dbReference type="ARBA" id="ARBA00023316"/>
    </source>
</evidence>
<dbReference type="InterPro" id="IPR012334">
    <property type="entry name" value="Pectin_lyas_fold"/>
</dbReference>
<sequence length="118" mass="12636">MNILSLCYLFVVAAVSTASPILNSTLDSYSDCNINRYNDVASVTAKCKNINVGSFAVPAGQTLKFALKSGTTLTFNGEISFGFTQWNGPLMWITGNSVTVQGSSSKKHLITSNFNLLS</sequence>
<dbReference type="InterPro" id="IPR000743">
    <property type="entry name" value="Glyco_hydro_28"/>
</dbReference>
<dbReference type="GO" id="GO:0071555">
    <property type="term" value="P:cell wall organization"/>
    <property type="evidence" value="ECO:0007669"/>
    <property type="project" value="UniProtKB-KW"/>
</dbReference>
<dbReference type="AlphaFoldDB" id="A0A9P0CHC8"/>
<evidence type="ECO:0000256" key="4">
    <source>
        <dbReference type="ARBA" id="ARBA00022801"/>
    </source>
</evidence>
<evidence type="ECO:0000256" key="3">
    <source>
        <dbReference type="ARBA" id="ARBA00022737"/>
    </source>
</evidence>
<accession>A0A9P0CHC8</accession>